<protein>
    <recommendedName>
        <fullName evidence="6">Hydrogenase maturation protease</fullName>
    </recommendedName>
</protein>
<evidence type="ECO:0000313" key="5">
    <source>
        <dbReference type="EMBL" id="GAI81943.1"/>
    </source>
</evidence>
<dbReference type="PANTHER" id="PTHR30302:SF1">
    <property type="entry name" value="HYDROGENASE 2 MATURATION PROTEASE"/>
    <property type="match status" value="1"/>
</dbReference>
<proteinExistence type="inferred from homology"/>
<dbReference type="GO" id="GO:0008047">
    <property type="term" value="F:enzyme activator activity"/>
    <property type="evidence" value="ECO:0007669"/>
    <property type="project" value="InterPro"/>
</dbReference>
<evidence type="ECO:0000256" key="2">
    <source>
        <dbReference type="ARBA" id="ARBA00022670"/>
    </source>
</evidence>
<organism evidence="5">
    <name type="scientific">marine sediment metagenome</name>
    <dbReference type="NCBI Taxonomy" id="412755"/>
    <lineage>
        <taxon>unclassified sequences</taxon>
        <taxon>metagenomes</taxon>
        <taxon>ecological metagenomes</taxon>
    </lineage>
</organism>
<feature type="non-terminal residue" evidence="5">
    <location>
        <position position="1"/>
    </location>
</feature>
<dbReference type="SUPFAM" id="SSF53163">
    <property type="entry name" value="HybD-like"/>
    <property type="match status" value="1"/>
</dbReference>
<gene>
    <name evidence="5" type="ORF">S12H4_14423</name>
</gene>
<dbReference type="PANTHER" id="PTHR30302">
    <property type="entry name" value="HYDROGENASE 1 MATURATION PROTEASE"/>
    <property type="match status" value="1"/>
</dbReference>
<reference evidence="5" key="1">
    <citation type="journal article" date="2014" name="Front. Microbiol.">
        <title>High frequency of phylogenetically diverse reductive dehalogenase-homologous genes in deep subseafloor sedimentary metagenomes.</title>
        <authorList>
            <person name="Kawai M."/>
            <person name="Futagami T."/>
            <person name="Toyoda A."/>
            <person name="Takaki Y."/>
            <person name="Nishi S."/>
            <person name="Hori S."/>
            <person name="Arai W."/>
            <person name="Tsubouchi T."/>
            <person name="Morono Y."/>
            <person name="Uchiyama I."/>
            <person name="Ito T."/>
            <person name="Fujiyama A."/>
            <person name="Inagaki F."/>
            <person name="Takami H."/>
        </authorList>
    </citation>
    <scope>NUCLEOTIDE SEQUENCE</scope>
    <source>
        <strain evidence="5">Expedition CK06-06</strain>
    </source>
</reference>
<dbReference type="AlphaFoldDB" id="X1RMR8"/>
<keyword evidence="3" id="KW-0064">Aspartyl protease</keyword>
<dbReference type="CDD" id="cd00518">
    <property type="entry name" value="H2MP"/>
    <property type="match status" value="1"/>
</dbReference>
<dbReference type="Gene3D" id="3.40.50.1450">
    <property type="entry name" value="HybD-like"/>
    <property type="match status" value="1"/>
</dbReference>
<name>X1RMR8_9ZZZZ</name>
<comment type="similarity">
    <text evidence="1">Belongs to the peptidase A31 family.</text>
</comment>
<dbReference type="InterPro" id="IPR023430">
    <property type="entry name" value="Pept_HybD-like_dom_sf"/>
</dbReference>
<keyword evidence="2" id="KW-0645">Protease</keyword>
<sequence>GLGNPILSDDAVGLVAARRLFERIGGEDVDLIEAATSGLQTVQLLSRYDRAVIIDSIQDEARVGEVRRLEVDELRISPLHSSHGVGLDEAISLARKLGMRLPDPILVYAIAVADPHTFGERLTPELERALPSLIQQITSDLTRLWK</sequence>
<dbReference type="GO" id="GO:0016485">
    <property type="term" value="P:protein processing"/>
    <property type="evidence" value="ECO:0007669"/>
    <property type="project" value="TreeGrafter"/>
</dbReference>
<evidence type="ECO:0008006" key="6">
    <source>
        <dbReference type="Google" id="ProtNLM"/>
    </source>
</evidence>
<accession>X1RMR8</accession>
<evidence type="ECO:0000256" key="3">
    <source>
        <dbReference type="ARBA" id="ARBA00022750"/>
    </source>
</evidence>
<keyword evidence="4" id="KW-0378">Hydrolase</keyword>
<evidence type="ECO:0000256" key="4">
    <source>
        <dbReference type="ARBA" id="ARBA00022801"/>
    </source>
</evidence>
<comment type="caution">
    <text evidence="5">The sequence shown here is derived from an EMBL/GenBank/DDBJ whole genome shotgun (WGS) entry which is preliminary data.</text>
</comment>
<evidence type="ECO:0000256" key="1">
    <source>
        <dbReference type="ARBA" id="ARBA00006814"/>
    </source>
</evidence>
<dbReference type="NCBIfam" id="TIGR00072">
    <property type="entry name" value="hydrog_prot"/>
    <property type="match status" value="1"/>
</dbReference>
<dbReference type="InterPro" id="IPR000671">
    <property type="entry name" value="Peptidase_A31"/>
</dbReference>
<dbReference type="GO" id="GO:0004190">
    <property type="term" value="F:aspartic-type endopeptidase activity"/>
    <property type="evidence" value="ECO:0007669"/>
    <property type="project" value="UniProtKB-KW"/>
</dbReference>
<dbReference type="Pfam" id="PF01750">
    <property type="entry name" value="HycI"/>
    <property type="match status" value="1"/>
</dbReference>
<dbReference type="EMBL" id="BARW01006878">
    <property type="protein sequence ID" value="GAI81943.1"/>
    <property type="molecule type" value="Genomic_DNA"/>
</dbReference>